<sequence length="141" mass="16492">MKTMIKTSSLIIFSFSLQSALCQEVTRTPERTIHKEIRSVQETKENAASISNSSQTNHQSEQTYSVDRYGVQRQHDKAYYQEKLAELDELVQAIDVKVDYVNSNPEERAKATENGWFRDMETTKERLRNERVELVRKIESF</sequence>
<evidence type="ECO:0000256" key="1">
    <source>
        <dbReference type="SAM" id="MobiDB-lite"/>
    </source>
</evidence>
<feature type="region of interest" description="Disordered" evidence="1">
    <location>
        <begin position="38"/>
        <end position="68"/>
    </location>
</feature>
<evidence type="ECO:0000313" key="3">
    <source>
        <dbReference type="Proteomes" id="UP000652681"/>
    </source>
</evidence>
<protein>
    <submittedName>
        <fullName evidence="2">Uncharacterized protein</fullName>
    </submittedName>
</protein>
<feature type="compositionally biased region" description="Polar residues" evidence="1">
    <location>
        <begin position="46"/>
        <end position="65"/>
    </location>
</feature>
<organism evidence="2 3">
    <name type="scientific">Taishania pollutisoli</name>
    <dbReference type="NCBI Taxonomy" id="2766479"/>
    <lineage>
        <taxon>Bacteria</taxon>
        <taxon>Pseudomonadati</taxon>
        <taxon>Bacteroidota</taxon>
        <taxon>Flavobacteriia</taxon>
        <taxon>Flavobacteriales</taxon>
        <taxon>Crocinitomicaceae</taxon>
        <taxon>Taishania</taxon>
    </lineage>
</organism>
<evidence type="ECO:0000313" key="2">
    <source>
        <dbReference type="EMBL" id="MBC9811673.1"/>
    </source>
</evidence>
<dbReference type="RefSeq" id="WP_163490887.1">
    <property type="nucleotide sequence ID" value="NZ_JACVEL010000002.1"/>
</dbReference>
<gene>
    <name evidence="2" type="ORF">H9Y05_04210</name>
</gene>
<comment type="caution">
    <text evidence="2">The sequence shown here is derived from an EMBL/GenBank/DDBJ whole genome shotgun (WGS) entry which is preliminary data.</text>
</comment>
<dbReference type="EMBL" id="JACVEL010000002">
    <property type="protein sequence ID" value="MBC9811673.1"/>
    <property type="molecule type" value="Genomic_DNA"/>
</dbReference>
<dbReference type="Proteomes" id="UP000652681">
    <property type="component" value="Unassembled WGS sequence"/>
</dbReference>
<proteinExistence type="predicted"/>
<dbReference type="AlphaFoldDB" id="A0A8J6PNI8"/>
<keyword evidence="3" id="KW-1185">Reference proteome</keyword>
<accession>A0A8J6PNI8</accession>
<name>A0A8J6PNI8_9FLAO</name>
<reference evidence="2" key="1">
    <citation type="submission" date="2020-09" db="EMBL/GenBank/DDBJ databases">
        <title>Taishania pollutisoli gen. nov., sp. nov., Isolated from Tetrabromobisphenol A-Contaminated Soil.</title>
        <authorList>
            <person name="Chen Q."/>
        </authorList>
    </citation>
    <scope>NUCLEOTIDE SEQUENCE</scope>
    <source>
        <strain evidence="2">CZZ-1</strain>
    </source>
</reference>